<evidence type="ECO:0000259" key="3">
    <source>
        <dbReference type="PROSITE" id="PS51186"/>
    </source>
</evidence>
<keyword evidence="1" id="KW-0808">Transferase</keyword>
<dbReference type="InterPro" id="IPR000182">
    <property type="entry name" value="GNAT_dom"/>
</dbReference>
<dbReference type="SUPFAM" id="SSF55729">
    <property type="entry name" value="Acyl-CoA N-acyltransferases (Nat)"/>
    <property type="match status" value="1"/>
</dbReference>
<comment type="caution">
    <text evidence="4">The sequence shown here is derived from an EMBL/GenBank/DDBJ whole genome shotgun (WGS) entry which is preliminary data.</text>
</comment>
<evidence type="ECO:0000256" key="1">
    <source>
        <dbReference type="ARBA" id="ARBA00022679"/>
    </source>
</evidence>
<dbReference type="PROSITE" id="PS51186">
    <property type="entry name" value="GNAT"/>
    <property type="match status" value="1"/>
</dbReference>
<feature type="domain" description="N-acetyltransferase" evidence="3">
    <location>
        <begin position="19"/>
        <end position="189"/>
    </location>
</feature>
<protein>
    <submittedName>
        <fullName evidence="4">GNAT family N-acetyltransferase</fullName>
    </submittedName>
</protein>
<sequence length="197" mass="22144">MSEFQAIPPGKLAAVVTHFDMRDLPPVDAAGLERPDLHLEFVADPDLDWYRDLFRAVGARWLWFSRLRMTDEALGAIIKDPAVEIYALTRQGETTPKGLLELDFRDPKNAELAFLGVTADMIGSGAGRYLMARAMERFRAVKPPRVFVHTCTNDHPDAPKFYERAGFRACGREVEIMTDPRLDGTLPRDVAPHVPLI</sequence>
<reference evidence="4" key="2">
    <citation type="journal article" date="2023" name="Syst. Appl. Microbiol.">
        <title>Govania unica gen. nov., sp. nov., a rare biosphere bacterium that represents a novel family in the class Alphaproteobacteria.</title>
        <authorList>
            <person name="Vandamme P."/>
            <person name="Peeters C."/>
            <person name="Hettiarachchi A."/>
            <person name="Cnockaert M."/>
            <person name="Carlier A."/>
        </authorList>
    </citation>
    <scope>NUCLEOTIDE SEQUENCE</scope>
    <source>
        <strain evidence="4">LMG 31809</strain>
    </source>
</reference>
<dbReference type="InterPro" id="IPR016181">
    <property type="entry name" value="Acyl_CoA_acyltransferase"/>
</dbReference>
<keyword evidence="5" id="KW-1185">Reference proteome</keyword>
<dbReference type="AlphaFoldDB" id="A0A9X3TVG3"/>
<evidence type="ECO:0000256" key="2">
    <source>
        <dbReference type="ARBA" id="ARBA00023315"/>
    </source>
</evidence>
<evidence type="ECO:0000313" key="5">
    <source>
        <dbReference type="Proteomes" id="UP001141619"/>
    </source>
</evidence>
<evidence type="ECO:0000313" key="4">
    <source>
        <dbReference type="EMBL" id="MDA5192568.1"/>
    </source>
</evidence>
<dbReference type="GO" id="GO:0016747">
    <property type="term" value="F:acyltransferase activity, transferring groups other than amino-acyl groups"/>
    <property type="evidence" value="ECO:0007669"/>
    <property type="project" value="InterPro"/>
</dbReference>
<dbReference type="Proteomes" id="UP001141619">
    <property type="component" value="Unassembled WGS sequence"/>
</dbReference>
<dbReference type="CDD" id="cd04301">
    <property type="entry name" value="NAT_SF"/>
    <property type="match status" value="1"/>
</dbReference>
<dbReference type="PANTHER" id="PTHR43800:SF1">
    <property type="entry name" value="PEPTIDYL-LYSINE N-ACETYLTRANSFERASE YJAB"/>
    <property type="match status" value="1"/>
</dbReference>
<proteinExistence type="predicted"/>
<dbReference type="RefSeq" id="WP_274942273.1">
    <property type="nucleotide sequence ID" value="NZ_JANWOI010000001.1"/>
</dbReference>
<gene>
    <name evidence="4" type="ORF">NYP16_01165</name>
</gene>
<name>A0A9X3TVG3_9PROT</name>
<accession>A0A9X3TVG3</accession>
<dbReference type="Gene3D" id="3.40.630.30">
    <property type="match status" value="1"/>
</dbReference>
<reference evidence="4" key="1">
    <citation type="submission" date="2022-08" db="EMBL/GenBank/DDBJ databases">
        <authorList>
            <person name="Vandamme P."/>
            <person name="Hettiarachchi A."/>
            <person name="Peeters C."/>
            <person name="Cnockaert M."/>
            <person name="Carlier A."/>
        </authorList>
    </citation>
    <scope>NUCLEOTIDE SEQUENCE</scope>
    <source>
        <strain evidence="4">LMG 31809</strain>
    </source>
</reference>
<organism evidence="4 5">
    <name type="scientific">Govanella unica</name>
    <dbReference type="NCBI Taxonomy" id="2975056"/>
    <lineage>
        <taxon>Bacteria</taxon>
        <taxon>Pseudomonadati</taxon>
        <taxon>Pseudomonadota</taxon>
        <taxon>Alphaproteobacteria</taxon>
        <taxon>Emcibacterales</taxon>
        <taxon>Govanellaceae</taxon>
        <taxon>Govanella</taxon>
    </lineage>
</organism>
<keyword evidence="2" id="KW-0012">Acyltransferase</keyword>
<dbReference type="PANTHER" id="PTHR43800">
    <property type="entry name" value="PEPTIDYL-LYSINE N-ACETYLTRANSFERASE YJAB"/>
    <property type="match status" value="1"/>
</dbReference>
<dbReference type="EMBL" id="JANWOI010000001">
    <property type="protein sequence ID" value="MDA5192568.1"/>
    <property type="molecule type" value="Genomic_DNA"/>
</dbReference>
<dbReference type="Pfam" id="PF00583">
    <property type="entry name" value="Acetyltransf_1"/>
    <property type="match status" value="1"/>
</dbReference>